<feature type="region of interest" description="Disordered" evidence="1">
    <location>
        <begin position="219"/>
        <end position="248"/>
    </location>
</feature>
<dbReference type="GO" id="GO:0006508">
    <property type="term" value="P:proteolysis"/>
    <property type="evidence" value="ECO:0007669"/>
    <property type="project" value="InterPro"/>
</dbReference>
<organism evidence="2 3">
    <name type="scientific">Pomacea canaliculata</name>
    <name type="common">Golden apple snail</name>
    <dbReference type="NCBI Taxonomy" id="400727"/>
    <lineage>
        <taxon>Eukaryota</taxon>
        <taxon>Metazoa</taxon>
        <taxon>Spiralia</taxon>
        <taxon>Lophotrochozoa</taxon>
        <taxon>Mollusca</taxon>
        <taxon>Gastropoda</taxon>
        <taxon>Caenogastropoda</taxon>
        <taxon>Architaenioglossa</taxon>
        <taxon>Ampullarioidea</taxon>
        <taxon>Ampullariidae</taxon>
        <taxon>Pomacea</taxon>
    </lineage>
</organism>
<evidence type="ECO:0000256" key="1">
    <source>
        <dbReference type="SAM" id="MobiDB-lite"/>
    </source>
</evidence>
<dbReference type="InterPro" id="IPR021109">
    <property type="entry name" value="Peptidase_aspartic_dom_sf"/>
</dbReference>
<gene>
    <name evidence="2" type="ORF">C0Q70_14590</name>
</gene>
<evidence type="ECO:0000313" key="3">
    <source>
        <dbReference type="Proteomes" id="UP000245119"/>
    </source>
</evidence>
<dbReference type="OrthoDB" id="6161942at2759"/>
<feature type="region of interest" description="Disordered" evidence="1">
    <location>
        <begin position="267"/>
        <end position="328"/>
    </location>
</feature>
<reference evidence="2 3" key="1">
    <citation type="submission" date="2018-04" db="EMBL/GenBank/DDBJ databases">
        <title>The genome of golden apple snail Pomacea canaliculata provides insight into stress tolerance and invasive adaptation.</title>
        <authorList>
            <person name="Liu C."/>
            <person name="Liu B."/>
            <person name="Ren Y."/>
            <person name="Zhang Y."/>
            <person name="Wang H."/>
            <person name="Li S."/>
            <person name="Jiang F."/>
            <person name="Yin L."/>
            <person name="Zhang G."/>
            <person name="Qian W."/>
            <person name="Fan W."/>
        </authorList>
    </citation>
    <scope>NUCLEOTIDE SEQUENCE [LARGE SCALE GENOMIC DNA]</scope>
    <source>
        <strain evidence="2">SZHN2017</strain>
        <tissue evidence="2">Muscle</tissue>
    </source>
</reference>
<evidence type="ECO:0008006" key="4">
    <source>
        <dbReference type="Google" id="ProtNLM"/>
    </source>
</evidence>
<dbReference type="GO" id="GO:0004190">
    <property type="term" value="F:aspartic-type endopeptidase activity"/>
    <property type="evidence" value="ECO:0007669"/>
    <property type="project" value="InterPro"/>
</dbReference>
<dbReference type="PANTHER" id="PTHR23095">
    <property type="entry name" value="PARANEOPLASTIC ANTIGEN"/>
    <property type="match status" value="1"/>
</dbReference>
<comment type="caution">
    <text evidence="2">The sequence shown here is derived from an EMBL/GenBank/DDBJ whole genome shotgun (WGS) entry which is preliminary data.</text>
</comment>
<dbReference type="CDD" id="cd00303">
    <property type="entry name" value="retropepsin_like"/>
    <property type="match status" value="1"/>
</dbReference>
<dbReference type="SUPFAM" id="SSF50630">
    <property type="entry name" value="Acid proteases"/>
    <property type="match status" value="1"/>
</dbReference>
<sequence>MDGEDQVAEGPGQDPSTSAVMSELLQLQRDLVKAMTTMSQPAAVNVNVSSPPPRLGIFTGLPPTGGQEVKFAEWRERALAYQEESTDGEDIRVKRLRASLRGVALQQVKNCSNSREIVATLRKMYEVRESGEDVLVDFLSMKPHKEEGTAGFLLRLWDRLARSGKFEEREIRRKVYHALLAQLKDSQPLLALELRTNFGAPGQAEPELAEVLCQVRERENNAPQSTQKVQHQAHSSNTPTSEGAKKGKNFDCDVEQLATLVAQKLRGWSNTTPAPPPSAQSTPPTSSERMPSRDRPAGLPPPMRQHGRGPCYRQPVTVRERTVTAPATPTLRTRELQNVHAERDSFQYLDAVLGPSFECDVTVCGFVTRALLDSGSQITTVAEQFYRDNLSHIPLLNVEEILGFKLSVRGAGDQVVPYIGAIKVSCCLPATVAGSSDIVHVVALVSKDTEYSSKVPIIIGTNLFKQLAGKGNPEAIFQQIPSEVALMYQLAVSGNDTEGYLGAVRLKGSDVILPAHSQVMVQGTSRGTVPRSGFAVLVQEPVSQPLPEGLGVITTKVVVADSSNIDVLLCNISGRDVNLKGGSVIANIMRIEAEYDVYQLLQELHADVVSDRASPEVQGQTLTKNSNKISFQFGQNVPDDWREQFEQKLQEYKDLFVQDEFDIGRANTGTEFNMEVQPGPEIRERARPLSLQDFQDCKRHIQGLLDAEIIRPSTSSFASPIFLVRKKIRGPAKTVSREKTLRREKKQSEEEDGSGDWDDEARVVGVEIGPTPTPTLRPEAPPFVPGTISNAEGFGLKNVTVFVEVGFSI</sequence>
<keyword evidence="3" id="KW-1185">Reference proteome</keyword>
<accession>A0A2T7NSG9</accession>
<evidence type="ECO:0000313" key="2">
    <source>
        <dbReference type="EMBL" id="PVD24120.1"/>
    </source>
</evidence>
<dbReference type="SUPFAM" id="SSF56672">
    <property type="entry name" value="DNA/RNA polymerases"/>
    <property type="match status" value="1"/>
</dbReference>
<dbReference type="Proteomes" id="UP000245119">
    <property type="component" value="Linkage Group LG9"/>
</dbReference>
<feature type="compositionally biased region" description="Polar residues" evidence="1">
    <location>
        <begin position="221"/>
        <end position="241"/>
    </location>
</feature>
<name>A0A2T7NSG9_POMCA</name>
<dbReference type="EMBL" id="PZQS01000009">
    <property type="protein sequence ID" value="PVD24120.1"/>
    <property type="molecule type" value="Genomic_DNA"/>
</dbReference>
<feature type="compositionally biased region" description="Acidic residues" evidence="1">
    <location>
        <begin position="749"/>
        <end position="759"/>
    </location>
</feature>
<feature type="region of interest" description="Disordered" evidence="1">
    <location>
        <begin position="734"/>
        <end position="761"/>
    </location>
</feature>
<dbReference type="PROSITE" id="PS00141">
    <property type="entry name" value="ASP_PROTEASE"/>
    <property type="match status" value="1"/>
</dbReference>
<dbReference type="InterPro" id="IPR026523">
    <property type="entry name" value="PNMA"/>
</dbReference>
<proteinExistence type="predicted"/>
<dbReference type="PANTHER" id="PTHR23095:SF46">
    <property type="entry name" value="GAG PROTEIN"/>
    <property type="match status" value="1"/>
</dbReference>
<protein>
    <recommendedName>
        <fullName evidence="4">Peptidase A2 domain-containing protein</fullName>
    </recommendedName>
</protein>
<dbReference type="InterPro" id="IPR001969">
    <property type="entry name" value="Aspartic_peptidase_AS"/>
</dbReference>
<dbReference type="AlphaFoldDB" id="A0A2T7NSG9"/>
<dbReference type="InterPro" id="IPR043502">
    <property type="entry name" value="DNA/RNA_pol_sf"/>
</dbReference>
<dbReference type="Gene3D" id="3.10.10.10">
    <property type="entry name" value="HIV Type 1 Reverse Transcriptase, subunit A, domain 1"/>
    <property type="match status" value="1"/>
</dbReference>